<keyword evidence="4" id="KW-1185">Reference proteome</keyword>
<evidence type="ECO:0000313" key="3">
    <source>
        <dbReference type="EMBL" id="PAV77466.1"/>
    </source>
</evidence>
<dbReference type="STRING" id="2018661.A0A2A2KTY0"/>
<reference evidence="3 4" key="1">
    <citation type="journal article" date="2017" name="Curr. Biol.">
        <title>Genome architecture and evolution of a unichromosomal asexual nematode.</title>
        <authorList>
            <person name="Fradin H."/>
            <person name="Zegar C."/>
            <person name="Gutwein M."/>
            <person name="Lucas J."/>
            <person name="Kovtun M."/>
            <person name="Corcoran D."/>
            <person name="Baugh L.R."/>
            <person name="Kiontke K."/>
            <person name="Gunsalus K."/>
            <person name="Fitch D.H."/>
            <person name="Piano F."/>
        </authorList>
    </citation>
    <scope>NUCLEOTIDE SEQUENCE [LARGE SCALE GENOMIC DNA]</scope>
    <source>
        <strain evidence="3">PF1309</strain>
    </source>
</reference>
<dbReference type="Gene3D" id="2.10.25.10">
    <property type="entry name" value="Laminin"/>
    <property type="match status" value="1"/>
</dbReference>
<feature type="domain" description="EGF-like" evidence="2">
    <location>
        <begin position="63"/>
        <end position="99"/>
    </location>
</feature>
<accession>A0A2A2KTY0</accession>
<protein>
    <recommendedName>
        <fullName evidence="2">EGF-like domain-containing protein</fullName>
    </recommendedName>
</protein>
<dbReference type="Proteomes" id="UP000218231">
    <property type="component" value="Unassembled WGS sequence"/>
</dbReference>
<dbReference type="InterPro" id="IPR000742">
    <property type="entry name" value="EGF"/>
</dbReference>
<proteinExistence type="predicted"/>
<dbReference type="AlphaFoldDB" id="A0A2A2KTY0"/>
<evidence type="ECO:0000313" key="4">
    <source>
        <dbReference type="Proteomes" id="UP000218231"/>
    </source>
</evidence>
<comment type="caution">
    <text evidence="1">Lacks conserved residue(s) required for the propagation of feature annotation.</text>
</comment>
<dbReference type="PROSITE" id="PS00022">
    <property type="entry name" value="EGF_1"/>
    <property type="match status" value="2"/>
</dbReference>
<dbReference type="SUPFAM" id="SSF57196">
    <property type="entry name" value="EGF/Laminin"/>
    <property type="match status" value="1"/>
</dbReference>
<keyword evidence="1" id="KW-0245">EGF-like domain</keyword>
<name>A0A2A2KTY0_9BILA</name>
<sequence length="171" mass="19092">MNGTLENCEKFNKEEKDPEYEEFRCKSLRVNGEVRDGVCQCKPNWKGPICNEYHGCEEGQSLYGSVCTNNVCQHGGSLAVGKNLVECICPVPWDGRNCERLACWRKTDHGAEKRFRNAGDKCVCSNYYKGENCDEIISCLNGGKLDGSQCKCPDHFGGEICEKKCPKGMVT</sequence>
<evidence type="ECO:0000259" key="2">
    <source>
        <dbReference type="PROSITE" id="PS50026"/>
    </source>
</evidence>
<dbReference type="OrthoDB" id="6130531at2759"/>
<evidence type="ECO:0000256" key="1">
    <source>
        <dbReference type="PROSITE-ProRule" id="PRU00076"/>
    </source>
</evidence>
<comment type="caution">
    <text evidence="3">The sequence shown here is derived from an EMBL/GenBank/DDBJ whole genome shotgun (WGS) entry which is preliminary data.</text>
</comment>
<dbReference type="PROSITE" id="PS50026">
    <property type="entry name" value="EGF_3"/>
    <property type="match status" value="1"/>
</dbReference>
<dbReference type="PROSITE" id="PS01186">
    <property type="entry name" value="EGF_2"/>
    <property type="match status" value="1"/>
</dbReference>
<dbReference type="EMBL" id="LIAE01007699">
    <property type="protein sequence ID" value="PAV77466.1"/>
    <property type="molecule type" value="Genomic_DNA"/>
</dbReference>
<feature type="disulfide bond" evidence="1">
    <location>
        <begin position="89"/>
        <end position="98"/>
    </location>
</feature>
<organism evidence="3 4">
    <name type="scientific">Diploscapter pachys</name>
    <dbReference type="NCBI Taxonomy" id="2018661"/>
    <lineage>
        <taxon>Eukaryota</taxon>
        <taxon>Metazoa</taxon>
        <taxon>Ecdysozoa</taxon>
        <taxon>Nematoda</taxon>
        <taxon>Chromadorea</taxon>
        <taxon>Rhabditida</taxon>
        <taxon>Rhabditina</taxon>
        <taxon>Rhabditomorpha</taxon>
        <taxon>Rhabditoidea</taxon>
        <taxon>Rhabditidae</taxon>
        <taxon>Diploscapter</taxon>
    </lineage>
</organism>
<keyword evidence="1" id="KW-1015">Disulfide bond</keyword>
<gene>
    <name evidence="3" type="ORF">WR25_26335</name>
</gene>